<comment type="subcellular location">
    <subcellularLocation>
        <location evidence="19">Secreted</location>
    </subcellularLocation>
</comment>
<keyword evidence="5 16" id="KW-0479">Metal-binding</keyword>
<accession>A0A0Q3P935</accession>
<dbReference type="GO" id="GO:0020037">
    <property type="term" value="F:heme binding"/>
    <property type="evidence" value="ECO:0007669"/>
    <property type="project" value="UniProtKB-UniRule"/>
</dbReference>
<dbReference type="PROSITE" id="PS50873">
    <property type="entry name" value="PEROXIDASE_4"/>
    <property type="match status" value="1"/>
</dbReference>
<dbReference type="AlphaFoldDB" id="A0A0Q3P935"/>
<dbReference type="PANTHER" id="PTHR31517:SF51">
    <property type="entry name" value="PEROXIDASE 55"/>
    <property type="match status" value="1"/>
</dbReference>
<dbReference type="GO" id="GO:0140825">
    <property type="term" value="F:lactoperoxidase activity"/>
    <property type="evidence" value="ECO:0007669"/>
    <property type="project" value="UniProtKB-EC"/>
</dbReference>
<comment type="function">
    <text evidence="19">Removal of H(2)O(2), oxidation of toxic reductants, biosynthesis and degradation of lignin, suberization, auxin catabolism, response to environmental stresses such as wounding, pathogen attack and oxidative stress.</text>
</comment>
<feature type="binding site" evidence="16">
    <location>
        <position position="252"/>
    </location>
    <ligand>
        <name>Ca(2+)</name>
        <dbReference type="ChEBI" id="CHEBI:29108"/>
        <label>2</label>
    </ligand>
</feature>
<evidence type="ECO:0000256" key="10">
    <source>
        <dbReference type="ARBA" id="ARBA00023180"/>
    </source>
</evidence>
<dbReference type="PRINTS" id="PR00461">
    <property type="entry name" value="PLPEROXIDASE"/>
</dbReference>
<evidence type="ECO:0000256" key="2">
    <source>
        <dbReference type="ARBA" id="ARBA00006873"/>
    </source>
</evidence>
<dbReference type="EC" id="1.11.1.7" evidence="19"/>
<sequence>MAWSRAAMPLGMIVVVAALLSLPSALSLPSLISMPTAGKVDLALTDSCRDDIVRNAVQAARSSDIGVTAGLLRISFHDCFPQGCDGSILLTGPNTEQDIRPQNGGLRQTALDLIESIRDKVHRACGWRSVSCTDIMNLATREAVKQSGGPDYTVPTGRLDSLEPAPRTAVEQSLPAPFFDVSQLLENFGRKGMENLDLVALSGAHTIGKASCGSFSNRFGENTAFMQALSKTCRDIPGWRQDLDVTTPNDFDNAYFVNLLQGKGLLTSDMALVNDGRTRWLVEGFAGNHWWFFGQFGTSMSKLAHMQGDQGRNGQIRDNCTRKNSGLAQDLVHAVEEFVASV</sequence>
<dbReference type="InterPro" id="IPR019794">
    <property type="entry name" value="Peroxidases_AS"/>
</dbReference>
<evidence type="ECO:0000256" key="7">
    <source>
        <dbReference type="ARBA" id="ARBA00023002"/>
    </source>
</evidence>
<evidence type="ECO:0000256" key="1">
    <source>
        <dbReference type="ARBA" id="ARBA00000189"/>
    </source>
</evidence>
<dbReference type="CDD" id="cd00693">
    <property type="entry name" value="secretory_peroxidase"/>
    <property type="match status" value="1"/>
</dbReference>
<evidence type="ECO:0000256" key="5">
    <source>
        <dbReference type="ARBA" id="ARBA00022723"/>
    </source>
</evidence>
<protein>
    <recommendedName>
        <fullName evidence="19">Peroxidase</fullName>
        <ecNumber evidence="19">1.11.1.7</ecNumber>
    </recommendedName>
</protein>
<dbReference type="InterPro" id="IPR010255">
    <property type="entry name" value="Haem_peroxidase_sf"/>
</dbReference>
<dbReference type="SUPFAM" id="SSF48113">
    <property type="entry name" value="Heme-dependent peroxidases"/>
    <property type="match status" value="1"/>
</dbReference>
<evidence type="ECO:0000259" key="20">
    <source>
        <dbReference type="PROSITE" id="PS50873"/>
    </source>
</evidence>
<dbReference type="ExpressionAtlas" id="A0A0Q3P935">
    <property type="expression patterns" value="baseline and differential"/>
</dbReference>
<dbReference type="GO" id="GO:0005576">
    <property type="term" value="C:extracellular region"/>
    <property type="evidence" value="ECO:0007669"/>
    <property type="project" value="UniProtKB-SubCell"/>
</dbReference>
<keyword evidence="7 19" id="KW-0560">Oxidoreductase</keyword>
<evidence type="ECO:0000256" key="16">
    <source>
        <dbReference type="PIRSR" id="PIRSR600823-3"/>
    </source>
</evidence>
<dbReference type="Gene3D" id="1.10.420.10">
    <property type="entry name" value="Peroxidase, domain 2"/>
    <property type="match status" value="1"/>
</dbReference>
<evidence type="ECO:0000256" key="4">
    <source>
        <dbReference type="ARBA" id="ARBA00022617"/>
    </source>
</evidence>
<dbReference type="GO" id="GO:0006950">
    <property type="term" value="P:response to stress"/>
    <property type="evidence" value="ECO:0000318"/>
    <property type="project" value="GO_Central"/>
</dbReference>
<feature type="site" description="Transition state stabilizer" evidence="17">
    <location>
        <position position="73"/>
    </location>
</feature>
<evidence type="ECO:0000313" key="21">
    <source>
        <dbReference type="EMBL" id="KQJ85457.1"/>
    </source>
</evidence>
<feature type="binding site" evidence="16">
    <location>
        <position position="83"/>
    </location>
    <ligand>
        <name>Ca(2+)</name>
        <dbReference type="ChEBI" id="CHEBI:29108"/>
        <label>1</label>
    </ligand>
</feature>
<feature type="disulfide bond" evidence="18">
    <location>
        <begin position="48"/>
        <end position="125"/>
    </location>
</feature>
<dbReference type="PANTHER" id="PTHR31517">
    <property type="match status" value="1"/>
</dbReference>
<evidence type="ECO:0000313" key="22">
    <source>
        <dbReference type="EnsemblPlants" id="KQJ85457"/>
    </source>
</evidence>
<feature type="chain" id="PRO_5043073451" description="Peroxidase" evidence="19">
    <location>
        <begin position="28"/>
        <end position="342"/>
    </location>
</feature>
<dbReference type="STRING" id="15368.A0A0Q3P935"/>
<feature type="binding site" evidence="16">
    <location>
        <position position="96"/>
    </location>
    <ligand>
        <name>Ca(2+)</name>
        <dbReference type="ChEBI" id="CHEBI:29108"/>
        <label>1</label>
    </ligand>
</feature>
<dbReference type="InterPro" id="IPR033905">
    <property type="entry name" value="Secretory_peroxidase"/>
</dbReference>
<evidence type="ECO:0000256" key="19">
    <source>
        <dbReference type="RuleBase" id="RU362060"/>
    </source>
</evidence>
<feature type="binding site" description="axial binding residue" evidence="16">
    <location>
        <position position="205"/>
    </location>
    <ligand>
        <name>heme b</name>
        <dbReference type="ChEBI" id="CHEBI:60344"/>
    </ligand>
    <ligandPart>
        <name>Fe</name>
        <dbReference type="ChEBI" id="CHEBI:18248"/>
    </ligandPart>
</feature>
<feature type="binding site" evidence="16">
    <location>
        <position position="247"/>
    </location>
    <ligand>
        <name>Ca(2+)</name>
        <dbReference type="ChEBI" id="CHEBI:29108"/>
        <label>2</label>
    </ligand>
</feature>
<dbReference type="GO" id="GO:0009505">
    <property type="term" value="C:plant-type cell wall"/>
    <property type="evidence" value="ECO:0000318"/>
    <property type="project" value="GO_Central"/>
</dbReference>
<dbReference type="OrthoDB" id="2113341at2759"/>
<keyword evidence="8 16" id="KW-0408">Iron</keyword>
<feature type="signal peptide" evidence="19">
    <location>
        <begin position="1"/>
        <end position="27"/>
    </location>
</feature>
<reference evidence="22" key="3">
    <citation type="submission" date="2018-08" db="UniProtKB">
        <authorList>
            <consortium name="EnsemblPlants"/>
        </authorList>
    </citation>
    <scope>IDENTIFICATION</scope>
    <source>
        <strain evidence="22">cv. Bd21</strain>
    </source>
</reference>
<keyword evidence="11" id="KW-0873">Pyrrolidone carboxylic acid</keyword>
<comment type="function">
    <text evidence="13">Involved in defense response to powdery meldew fungus.</text>
</comment>
<dbReference type="InterPro" id="IPR000823">
    <property type="entry name" value="Peroxidase_pln"/>
</dbReference>
<dbReference type="Proteomes" id="UP000008810">
    <property type="component" value="Chromosome 5"/>
</dbReference>
<keyword evidence="10" id="KW-0325">Glycoprotein</keyword>
<dbReference type="GO" id="GO:0006979">
    <property type="term" value="P:response to oxidative stress"/>
    <property type="evidence" value="ECO:0007669"/>
    <property type="project" value="UniProtKB-UniRule"/>
</dbReference>
<keyword evidence="19" id="KW-0964">Secreted</keyword>
<evidence type="ECO:0000256" key="11">
    <source>
        <dbReference type="ARBA" id="ARBA00023283"/>
    </source>
</evidence>
<dbReference type="FunFam" id="1.10.520.10:FF:000009">
    <property type="entry name" value="Peroxidase"/>
    <property type="match status" value="1"/>
</dbReference>
<feature type="binding site" evidence="16">
    <location>
        <position position="206"/>
    </location>
    <ligand>
        <name>Ca(2+)</name>
        <dbReference type="ChEBI" id="CHEBI:29108"/>
        <label>2</label>
    </ligand>
</feature>
<evidence type="ECO:0000256" key="13">
    <source>
        <dbReference type="ARBA" id="ARBA00056385"/>
    </source>
</evidence>
<dbReference type="FunFam" id="1.10.420.10:FF:000001">
    <property type="entry name" value="Peroxidase"/>
    <property type="match status" value="1"/>
</dbReference>
<dbReference type="GeneID" id="100839781"/>
<dbReference type="GO" id="GO:0004601">
    <property type="term" value="F:peroxidase activity"/>
    <property type="evidence" value="ECO:0000318"/>
    <property type="project" value="GO_Central"/>
</dbReference>
<evidence type="ECO:0000256" key="3">
    <source>
        <dbReference type="ARBA" id="ARBA00022559"/>
    </source>
</evidence>
<dbReference type="Pfam" id="PF00141">
    <property type="entry name" value="peroxidase"/>
    <property type="match status" value="1"/>
</dbReference>
<comment type="cofactor">
    <cofactor evidence="16 19">
        <name>heme b</name>
        <dbReference type="ChEBI" id="CHEBI:60344"/>
    </cofactor>
    <text evidence="16 19">Binds 1 heme b (iron(II)-protoporphyrin IX) group per subunit.</text>
</comment>
<evidence type="ECO:0000256" key="14">
    <source>
        <dbReference type="PIRSR" id="PIRSR600823-1"/>
    </source>
</evidence>
<dbReference type="KEGG" id="bdi:100839781"/>
<feature type="disulfide bond" evidence="18">
    <location>
        <begin position="212"/>
        <end position="233"/>
    </location>
</feature>
<keyword evidence="6 16" id="KW-0106">Calcium</keyword>
<evidence type="ECO:0000256" key="15">
    <source>
        <dbReference type="PIRSR" id="PIRSR600823-2"/>
    </source>
</evidence>
<keyword evidence="19" id="KW-0732">Signal</keyword>
<comment type="catalytic activity">
    <reaction evidence="1 19">
        <text>2 a phenolic donor + H2O2 = 2 a phenolic radical donor + 2 H2O</text>
        <dbReference type="Rhea" id="RHEA:56136"/>
        <dbReference type="ChEBI" id="CHEBI:15377"/>
        <dbReference type="ChEBI" id="CHEBI:16240"/>
        <dbReference type="ChEBI" id="CHEBI:139520"/>
        <dbReference type="ChEBI" id="CHEBI:139521"/>
        <dbReference type="EC" id="1.11.1.7"/>
    </reaction>
</comment>
<comment type="similarity">
    <text evidence="2">Belongs to the peroxidase family. Ascorbate peroxidase subfamily.</text>
</comment>
<feature type="active site" description="Proton acceptor" evidence="14">
    <location>
        <position position="77"/>
    </location>
</feature>
<dbReference type="InterPro" id="IPR002016">
    <property type="entry name" value="Haem_peroxidase"/>
</dbReference>
<evidence type="ECO:0000256" key="9">
    <source>
        <dbReference type="ARBA" id="ARBA00023157"/>
    </source>
</evidence>
<keyword evidence="12 19" id="KW-0376">Hydrogen peroxide</keyword>
<name>A0A0Q3P935_BRADI</name>
<feature type="binding site" evidence="16">
    <location>
        <position position="78"/>
    </location>
    <ligand>
        <name>Ca(2+)</name>
        <dbReference type="ChEBI" id="CHEBI:29108"/>
        <label>1</label>
    </ligand>
</feature>
<reference evidence="21 22" key="1">
    <citation type="journal article" date="2010" name="Nature">
        <title>Genome sequencing and analysis of the model grass Brachypodium distachyon.</title>
        <authorList>
            <consortium name="International Brachypodium Initiative"/>
        </authorList>
    </citation>
    <scope>NUCLEOTIDE SEQUENCE [LARGE SCALE GENOMIC DNA]</scope>
    <source>
        <strain evidence="21 22">Bd21</strain>
    </source>
</reference>
<keyword evidence="4 19" id="KW-0349">Heme</keyword>
<evidence type="ECO:0000256" key="12">
    <source>
        <dbReference type="ARBA" id="ARBA00023324"/>
    </source>
</evidence>
<evidence type="ECO:0000256" key="17">
    <source>
        <dbReference type="PIRSR" id="PIRSR600823-4"/>
    </source>
</evidence>
<organism evidence="21">
    <name type="scientific">Brachypodium distachyon</name>
    <name type="common">Purple false brome</name>
    <name type="synonym">Trachynia distachya</name>
    <dbReference type="NCBI Taxonomy" id="15368"/>
    <lineage>
        <taxon>Eukaryota</taxon>
        <taxon>Viridiplantae</taxon>
        <taxon>Streptophyta</taxon>
        <taxon>Embryophyta</taxon>
        <taxon>Tracheophyta</taxon>
        <taxon>Spermatophyta</taxon>
        <taxon>Magnoliopsida</taxon>
        <taxon>Liliopsida</taxon>
        <taxon>Poales</taxon>
        <taxon>Poaceae</taxon>
        <taxon>BOP clade</taxon>
        <taxon>Pooideae</taxon>
        <taxon>Stipodae</taxon>
        <taxon>Brachypodieae</taxon>
        <taxon>Brachypodium</taxon>
    </lineage>
</organism>
<evidence type="ECO:0000256" key="8">
    <source>
        <dbReference type="ARBA" id="ARBA00023004"/>
    </source>
</evidence>
<feature type="binding site" evidence="16">
    <location>
        <position position="244"/>
    </location>
    <ligand>
        <name>Ca(2+)</name>
        <dbReference type="ChEBI" id="CHEBI:29108"/>
        <label>2</label>
    </ligand>
</feature>
<keyword evidence="9 18" id="KW-1015">Disulfide bond</keyword>
<dbReference type="PROSITE" id="PS00435">
    <property type="entry name" value="PEROXIDASE_1"/>
    <property type="match status" value="1"/>
</dbReference>
<feature type="disulfide bond" evidence="18">
    <location>
        <begin position="132"/>
        <end position="320"/>
    </location>
</feature>
<dbReference type="EMBL" id="CM000884">
    <property type="protein sequence ID" value="KQJ85457.1"/>
    <property type="molecule type" value="Genomic_DNA"/>
</dbReference>
<dbReference type="RefSeq" id="XP_014751087.1">
    <property type="nucleotide sequence ID" value="XM_014895601.2"/>
</dbReference>
<dbReference type="PRINTS" id="PR00458">
    <property type="entry name" value="PEROXIDASE"/>
</dbReference>
<feature type="domain" description="Plant heme peroxidase family profile" evidence="20">
    <location>
        <begin position="50"/>
        <end position="324"/>
    </location>
</feature>
<feature type="disulfide bond" evidence="18">
    <location>
        <begin position="79"/>
        <end position="84"/>
    </location>
</feature>
<dbReference type="EnsemblPlants" id="KQJ85457">
    <property type="protein sequence ID" value="KQJ85457"/>
    <property type="gene ID" value="BRADI_5g27160v3"/>
</dbReference>
<reference evidence="21" key="2">
    <citation type="submission" date="2017-06" db="EMBL/GenBank/DDBJ databases">
        <title>WGS assembly of Brachypodium distachyon.</title>
        <authorList>
            <consortium name="The International Brachypodium Initiative"/>
            <person name="Lucas S."/>
            <person name="Harmon-Smith M."/>
            <person name="Lail K."/>
            <person name="Tice H."/>
            <person name="Grimwood J."/>
            <person name="Bruce D."/>
            <person name="Barry K."/>
            <person name="Shu S."/>
            <person name="Lindquist E."/>
            <person name="Wang M."/>
            <person name="Pitluck S."/>
            <person name="Vogel J.P."/>
            <person name="Garvin D.F."/>
            <person name="Mockler T.C."/>
            <person name="Schmutz J."/>
            <person name="Rokhsar D."/>
            <person name="Bevan M.W."/>
        </authorList>
    </citation>
    <scope>NUCLEOTIDE SEQUENCE</scope>
    <source>
        <strain evidence="21">Bd21</strain>
    </source>
</reference>
<dbReference type="PROSITE" id="PS00436">
    <property type="entry name" value="PEROXIDASE_2"/>
    <property type="match status" value="1"/>
</dbReference>
<feature type="binding site" evidence="15">
    <location>
        <position position="175"/>
    </location>
    <ligand>
        <name>substrate</name>
    </ligand>
</feature>
<dbReference type="Gene3D" id="1.10.520.10">
    <property type="match status" value="1"/>
</dbReference>
<keyword evidence="3 19" id="KW-0575">Peroxidase</keyword>
<proteinExistence type="inferred from homology"/>
<evidence type="ECO:0000256" key="6">
    <source>
        <dbReference type="ARBA" id="ARBA00022837"/>
    </source>
</evidence>
<dbReference type="GO" id="GO:0042744">
    <property type="term" value="P:hydrogen peroxide catabolic process"/>
    <property type="evidence" value="ECO:0007669"/>
    <property type="project" value="UniProtKB-KW"/>
</dbReference>
<dbReference type="GO" id="GO:0046872">
    <property type="term" value="F:metal ion binding"/>
    <property type="evidence" value="ECO:0007669"/>
    <property type="project" value="UniProtKB-UniRule"/>
</dbReference>
<comment type="similarity">
    <text evidence="19">Belongs to the peroxidase family. Classical plant (class III) peroxidase subfamily.</text>
</comment>
<feature type="binding site" evidence="16">
    <location>
        <position position="87"/>
    </location>
    <ligand>
        <name>Ca(2+)</name>
        <dbReference type="ChEBI" id="CHEBI:29108"/>
        <label>1</label>
    </ligand>
</feature>
<dbReference type="Gramene" id="KQJ85457">
    <property type="protein sequence ID" value="KQJ85457"/>
    <property type="gene ID" value="BRADI_5g27160v3"/>
</dbReference>
<gene>
    <name evidence="22" type="primary">LOC100839781</name>
    <name evidence="21" type="ORF">BRADI_5g27160v3</name>
</gene>
<keyword evidence="23" id="KW-1185">Reference proteome</keyword>
<feature type="binding site" evidence="16">
    <location>
        <position position="85"/>
    </location>
    <ligand>
        <name>Ca(2+)</name>
        <dbReference type="ChEBI" id="CHEBI:29108"/>
        <label>1</label>
    </ligand>
</feature>
<comment type="cofactor">
    <cofactor evidence="16 19">
        <name>Ca(2+)</name>
        <dbReference type="ChEBI" id="CHEBI:29108"/>
    </cofactor>
    <text evidence="16 19">Binds 2 calcium ions per subunit.</text>
</comment>
<evidence type="ECO:0000313" key="23">
    <source>
        <dbReference type="Proteomes" id="UP000008810"/>
    </source>
</evidence>
<dbReference type="InterPro" id="IPR019793">
    <property type="entry name" value="Peroxidases_heam-ligand_BS"/>
</dbReference>
<evidence type="ECO:0000256" key="18">
    <source>
        <dbReference type="PIRSR" id="PIRSR600823-5"/>
    </source>
</evidence>